<proteinExistence type="inferred from homology"/>
<dbReference type="EMBL" id="DF237354">
    <property type="protein sequence ID" value="GAQ88159.1"/>
    <property type="molecule type" value="Genomic_DNA"/>
</dbReference>
<dbReference type="PANTHER" id="PTHR21392">
    <property type="entry name" value="TRNA-URIDINE AMINOCARBOXYPROPYLTRANSFERASE 2"/>
    <property type="match status" value="1"/>
</dbReference>
<evidence type="ECO:0000313" key="9">
    <source>
        <dbReference type="Proteomes" id="UP000054558"/>
    </source>
</evidence>
<comment type="catalytic activity">
    <reaction evidence="6">
        <text>a uridine in tRNA + S-adenosyl-L-methionine = a 3-[(3S)-3-amino-3-carboxypropyl]uridine in tRNA + S-methyl-5'-thioadenosine + H(+)</text>
        <dbReference type="Rhea" id="RHEA:62432"/>
        <dbReference type="Rhea" id="RHEA-COMP:13339"/>
        <dbReference type="Rhea" id="RHEA-COMP:16092"/>
        <dbReference type="ChEBI" id="CHEBI:15378"/>
        <dbReference type="ChEBI" id="CHEBI:17509"/>
        <dbReference type="ChEBI" id="CHEBI:59789"/>
        <dbReference type="ChEBI" id="CHEBI:65315"/>
        <dbReference type="ChEBI" id="CHEBI:82930"/>
        <dbReference type="EC" id="2.5.1.25"/>
    </reaction>
</comment>
<dbReference type="OMA" id="YLKPMKP"/>
<reference evidence="8 9" key="1">
    <citation type="journal article" date="2014" name="Nat. Commun.">
        <title>Klebsormidium flaccidum genome reveals primary factors for plant terrestrial adaptation.</title>
        <authorList>
            <person name="Hori K."/>
            <person name="Maruyama F."/>
            <person name="Fujisawa T."/>
            <person name="Togashi T."/>
            <person name="Yamamoto N."/>
            <person name="Seo M."/>
            <person name="Sato S."/>
            <person name="Yamada T."/>
            <person name="Mori H."/>
            <person name="Tajima N."/>
            <person name="Moriyama T."/>
            <person name="Ikeuchi M."/>
            <person name="Watanabe M."/>
            <person name="Wada H."/>
            <person name="Kobayashi K."/>
            <person name="Saito M."/>
            <person name="Masuda T."/>
            <person name="Sasaki-Sekimoto Y."/>
            <person name="Mashiguchi K."/>
            <person name="Awai K."/>
            <person name="Shimojima M."/>
            <person name="Masuda S."/>
            <person name="Iwai M."/>
            <person name="Nobusawa T."/>
            <person name="Narise T."/>
            <person name="Kondo S."/>
            <person name="Saito H."/>
            <person name="Sato R."/>
            <person name="Murakawa M."/>
            <person name="Ihara Y."/>
            <person name="Oshima-Yamada Y."/>
            <person name="Ohtaka K."/>
            <person name="Satoh M."/>
            <person name="Sonobe K."/>
            <person name="Ishii M."/>
            <person name="Ohtani R."/>
            <person name="Kanamori-Sato M."/>
            <person name="Honoki R."/>
            <person name="Miyazaki D."/>
            <person name="Mochizuki H."/>
            <person name="Umetsu J."/>
            <person name="Higashi K."/>
            <person name="Shibata D."/>
            <person name="Kamiya Y."/>
            <person name="Sato N."/>
            <person name="Nakamura Y."/>
            <person name="Tabata S."/>
            <person name="Ida S."/>
            <person name="Kurokawa K."/>
            <person name="Ohta H."/>
        </authorList>
    </citation>
    <scope>NUCLEOTIDE SEQUENCE [LARGE SCALE GENOMIC DNA]</scope>
    <source>
        <strain evidence="8 9">NIES-2285</strain>
    </source>
</reference>
<keyword evidence="9" id="KW-1185">Reference proteome</keyword>
<dbReference type="Pfam" id="PF03942">
    <property type="entry name" value="DTW"/>
    <property type="match status" value="1"/>
</dbReference>
<sequence length="301" mass="32321">MASEELPHFFEDFFAESPSLPRACKACERPTSTCLCDALPKEPLVTKTRVVVLQHPMEAAKRLSTVPLLSKVLLQTETFLGRRFRVGSDPMLHARLRGAGAEYLSAPHGLLEDGENPLGSPSAASENGNCSRSSLCGGLRCLDPGEGMDGSGLGRGQQRLVLLLFPGPNAKDLSQLAQEVPGFRSLEKTLVVIDGTWQHAREMFRSLEPHLPGSVTQVQLPSALENSSEPLMKCPGGLLMRKEPKAGFVSTSEAVARALFFCEPDGACVRDAILAPLKKMVAFQAARNPAMAAKQAVFEGG</sequence>
<organism evidence="8 9">
    <name type="scientific">Klebsormidium nitens</name>
    <name type="common">Green alga</name>
    <name type="synonym">Ulothrix nitens</name>
    <dbReference type="NCBI Taxonomy" id="105231"/>
    <lineage>
        <taxon>Eukaryota</taxon>
        <taxon>Viridiplantae</taxon>
        <taxon>Streptophyta</taxon>
        <taxon>Klebsormidiophyceae</taxon>
        <taxon>Klebsormidiales</taxon>
        <taxon>Klebsormidiaceae</taxon>
        <taxon>Klebsormidium</taxon>
    </lineage>
</organism>
<feature type="domain" description="DTW" evidence="7">
    <location>
        <begin position="20"/>
        <end position="289"/>
    </location>
</feature>
<evidence type="ECO:0000256" key="1">
    <source>
        <dbReference type="ARBA" id="ARBA00012386"/>
    </source>
</evidence>
<name>A0A1Y1IFB8_KLENI</name>
<keyword evidence="3" id="KW-0949">S-adenosyl-L-methionine</keyword>
<dbReference type="Proteomes" id="UP000054558">
    <property type="component" value="Unassembled WGS sequence"/>
</dbReference>
<evidence type="ECO:0000256" key="6">
    <source>
        <dbReference type="ARBA" id="ARBA00048718"/>
    </source>
</evidence>
<evidence type="ECO:0000313" key="8">
    <source>
        <dbReference type="EMBL" id="GAQ88159.1"/>
    </source>
</evidence>
<evidence type="ECO:0000256" key="2">
    <source>
        <dbReference type="ARBA" id="ARBA00022679"/>
    </source>
</evidence>
<protein>
    <recommendedName>
        <fullName evidence="1">tRNA-uridine aminocarboxypropyltransferase</fullName>
        <ecNumber evidence="1">2.5.1.25</ecNumber>
    </recommendedName>
</protein>
<dbReference type="InterPro" id="IPR005636">
    <property type="entry name" value="DTW"/>
</dbReference>
<dbReference type="InterPro" id="IPR039262">
    <property type="entry name" value="DTWD2/TAPT"/>
</dbReference>
<evidence type="ECO:0000256" key="3">
    <source>
        <dbReference type="ARBA" id="ARBA00022691"/>
    </source>
</evidence>
<dbReference type="EC" id="2.5.1.25" evidence="1"/>
<dbReference type="GO" id="GO:0008033">
    <property type="term" value="P:tRNA processing"/>
    <property type="evidence" value="ECO:0007669"/>
    <property type="project" value="UniProtKB-KW"/>
</dbReference>
<comment type="similarity">
    <text evidence="5">Belongs to the TDD superfamily. DTWD2 family.</text>
</comment>
<dbReference type="OrthoDB" id="408541at2759"/>
<dbReference type="GO" id="GO:0016432">
    <property type="term" value="F:tRNA-uridine aminocarboxypropyltransferase activity"/>
    <property type="evidence" value="ECO:0007669"/>
    <property type="project" value="UniProtKB-EC"/>
</dbReference>
<keyword evidence="4" id="KW-0819">tRNA processing</keyword>
<evidence type="ECO:0000259" key="7">
    <source>
        <dbReference type="SMART" id="SM01144"/>
    </source>
</evidence>
<keyword evidence="2" id="KW-0808">Transferase</keyword>
<dbReference type="PANTHER" id="PTHR21392:SF0">
    <property type="entry name" value="TRNA-URIDINE AMINOCARBOXYPROPYLTRANSFERASE 2"/>
    <property type="match status" value="1"/>
</dbReference>
<gene>
    <name evidence="8" type="ORF">KFL_004050030</name>
</gene>
<dbReference type="STRING" id="105231.A0A1Y1IFB8"/>
<dbReference type="AlphaFoldDB" id="A0A1Y1IFB8"/>
<evidence type="ECO:0000256" key="5">
    <source>
        <dbReference type="ARBA" id="ARBA00034489"/>
    </source>
</evidence>
<dbReference type="SMART" id="SM01144">
    <property type="entry name" value="DTW"/>
    <property type="match status" value="1"/>
</dbReference>
<accession>A0A1Y1IFB8</accession>
<evidence type="ECO:0000256" key="4">
    <source>
        <dbReference type="ARBA" id="ARBA00022694"/>
    </source>
</evidence>